<organism evidence="12 13">
    <name type="scientific">Zostera marina</name>
    <name type="common">Eelgrass</name>
    <dbReference type="NCBI Taxonomy" id="29655"/>
    <lineage>
        <taxon>Eukaryota</taxon>
        <taxon>Viridiplantae</taxon>
        <taxon>Streptophyta</taxon>
        <taxon>Embryophyta</taxon>
        <taxon>Tracheophyta</taxon>
        <taxon>Spermatophyta</taxon>
        <taxon>Magnoliopsida</taxon>
        <taxon>Liliopsida</taxon>
        <taxon>Zosteraceae</taxon>
        <taxon>Zostera</taxon>
    </lineage>
</organism>
<dbReference type="FunFam" id="1.20.1250.20:FF:000058">
    <property type="entry name" value="ascorbate transporter, chloroplastic isoform X1"/>
    <property type="match status" value="1"/>
</dbReference>
<dbReference type="InterPro" id="IPR036259">
    <property type="entry name" value="MFS_trans_sf"/>
</dbReference>
<dbReference type="Gene3D" id="1.20.1250.20">
    <property type="entry name" value="MFS general substrate transporter like domains"/>
    <property type="match status" value="2"/>
</dbReference>
<evidence type="ECO:0000256" key="7">
    <source>
        <dbReference type="ARBA" id="ARBA00023136"/>
    </source>
</evidence>
<dbReference type="GO" id="GO:0005315">
    <property type="term" value="F:phosphate transmembrane transporter activity"/>
    <property type="evidence" value="ECO:0007669"/>
    <property type="project" value="UniProtKB-ARBA"/>
</dbReference>
<dbReference type="OMA" id="ECEYIQK"/>
<feature type="transmembrane region" description="Helical" evidence="10">
    <location>
        <begin position="275"/>
        <end position="295"/>
    </location>
</feature>
<dbReference type="SUPFAM" id="SSF103473">
    <property type="entry name" value="MFS general substrate transporter"/>
    <property type="match status" value="1"/>
</dbReference>
<keyword evidence="3" id="KW-0934">Plastid</keyword>
<accession>A0A0K9PI12</accession>
<dbReference type="Pfam" id="PF07690">
    <property type="entry name" value="MFS_1"/>
    <property type="match status" value="1"/>
</dbReference>
<evidence type="ECO:0000259" key="11">
    <source>
        <dbReference type="PROSITE" id="PS50850"/>
    </source>
</evidence>
<feature type="domain" description="Major facilitator superfamily (MFS) profile" evidence="11">
    <location>
        <begin position="149"/>
        <end position="553"/>
    </location>
</feature>
<proteinExistence type="inferred from homology"/>
<evidence type="ECO:0000256" key="2">
    <source>
        <dbReference type="ARBA" id="ARBA00022528"/>
    </source>
</evidence>
<evidence type="ECO:0000256" key="6">
    <source>
        <dbReference type="ARBA" id="ARBA00022989"/>
    </source>
</evidence>
<feature type="transmembrane region" description="Helical" evidence="10">
    <location>
        <begin position="147"/>
        <end position="167"/>
    </location>
</feature>
<comment type="caution">
    <text evidence="12">The sequence shown here is derived from an EMBL/GenBank/DDBJ whole genome shotgun (WGS) entry which is preliminary data.</text>
</comment>
<dbReference type="CDD" id="cd17380">
    <property type="entry name" value="MFS_SLC17A9_like"/>
    <property type="match status" value="1"/>
</dbReference>
<feature type="transmembrane region" description="Helical" evidence="10">
    <location>
        <begin position="214"/>
        <end position="234"/>
    </location>
</feature>
<dbReference type="SMR" id="A0A0K9PI12"/>
<dbReference type="FunFam" id="1.20.1250.20:FF:000086">
    <property type="entry name" value="ascorbate transporter, chloroplastic isoform X2"/>
    <property type="match status" value="1"/>
</dbReference>
<evidence type="ECO:0000256" key="8">
    <source>
        <dbReference type="ARBA" id="ARBA00024302"/>
    </source>
</evidence>
<comment type="function">
    <text evidence="8">Probable anion transporter.</text>
</comment>
<evidence type="ECO:0000313" key="12">
    <source>
        <dbReference type="EMBL" id="KMZ67887.1"/>
    </source>
</evidence>
<evidence type="ECO:0000256" key="3">
    <source>
        <dbReference type="ARBA" id="ARBA00022640"/>
    </source>
</evidence>
<dbReference type="OrthoDB" id="2250022at2759"/>
<dbReference type="InterPro" id="IPR020846">
    <property type="entry name" value="MFS_dom"/>
</dbReference>
<dbReference type="InterPro" id="IPR044777">
    <property type="entry name" value="SLC17A9-like"/>
</dbReference>
<comment type="similarity">
    <text evidence="9">Belongs to the major facilitator superfamily. Sodium/anion cotransporter (TC 2.A.1.14) family.</text>
</comment>
<feature type="transmembrane region" description="Helical" evidence="10">
    <location>
        <begin position="408"/>
        <end position="429"/>
    </location>
</feature>
<feature type="transmembrane region" description="Helical" evidence="10">
    <location>
        <begin position="441"/>
        <end position="458"/>
    </location>
</feature>
<dbReference type="PROSITE" id="PS50850">
    <property type="entry name" value="MFS"/>
    <property type="match status" value="1"/>
</dbReference>
<dbReference type="PANTHER" id="PTHR11662:SF255">
    <property type="entry name" value="ASCORBATE TRANSPORTER, CHLOROPLASTIC"/>
    <property type="match status" value="1"/>
</dbReference>
<evidence type="ECO:0000313" key="13">
    <source>
        <dbReference type="Proteomes" id="UP000036987"/>
    </source>
</evidence>
<feature type="transmembrane region" description="Helical" evidence="10">
    <location>
        <begin position="187"/>
        <end position="207"/>
    </location>
</feature>
<feature type="transmembrane region" description="Helical" evidence="10">
    <location>
        <begin position="367"/>
        <end position="388"/>
    </location>
</feature>
<dbReference type="Proteomes" id="UP000036987">
    <property type="component" value="Unassembled WGS sequence"/>
</dbReference>
<keyword evidence="5" id="KW-0809">Transit peptide</keyword>
<dbReference type="AlphaFoldDB" id="A0A0K9PI12"/>
<dbReference type="GO" id="GO:0031969">
    <property type="term" value="C:chloroplast membrane"/>
    <property type="evidence" value="ECO:0007669"/>
    <property type="project" value="UniProtKB-SubCell"/>
</dbReference>
<gene>
    <name evidence="12" type="ORF">ZOSMA_253G00070</name>
</gene>
<dbReference type="PANTHER" id="PTHR11662">
    <property type="entry name" value="SOLUTE CARRIER FAMILY 17"/>
    <property type="match status" value="1"/>
</dbReference>
<keyword evidence="13" id="KW-1185">Reference proteome</keyword>
<keyword evidence="7 10" id="KW-0472">Membrane</keyword>
<dbReference type="InterPro" id="IPR050382">
    <property type="entry name" value="MFS_Na/Anion_cotransporter"/>
</dbReference>
<feature type="transmembrane region" description="Helical" evidence="10">
    <location>
        <begin position="495"/>
        <end position="522"/>
    </location>
</feature>
<feature type="transmembrane region" description="Helical" evidence="10">
    <location>
        <begin position="529"/>
        <end position="548"/>
    </location>
</feature>
<dbReference type="EMBL" id="LFYR01000876">
    <property type="protein sequence ID" value="KMZ67887.1"/>
    <property type="molecule type" value="Genomic_DNA"/>
</dbReference>
<feature type="transmembrane region" description="Helical" evidence="10">
    <location>
        <begin position="240"/>
        <end position="263"/>
    </location>
</feature>
<keyword evidence="4 10" id="KW-0812">Transmembrane</keyword>
<keyword evidence="2" id="KW-0150">Chloroplast</keyword>
<keyword evidence="6 10" id="KW-1133">Transmembrane helix</keyword>
<name>A0A0K9PI12_ZOSMR</name>
<evidence type="ECO:0000256" key="1">
    <source>
        <dbReference type="ARBA" id="ARBA00004508"/>
    </source>
</evidence>
<sequence length="556" mass="61599">MSTVKNYSFLRNSQMDCLVRSNRLFDNLNIARRVSLLGQHSERIRSHSPNIFLNNDSPMNFLKKISSKRLGCFFSSDIIDNGQIRPRKLGYHNISDNVHKPSGHHLKIKTHANFQPKDIDTDDSLTSSVEGENPKISNWWKNIPKRWSIVLLCFTAFLLCNMDRVNMSIAILPMSSEFNWSPATVGLIQSSFFWGYLLTQILGGIWADKIGGKVVLGFGVVWWSIATILTPIAAKQGLPFLLVMRAFMGIGEGVAMPAMNNILSKWIPLSERSRSLAFVYSGMYLGSVTGLAFSPMLIGKFGWSSVFYVFGSLGSVWFYLWQSKAHSSPQDDPDLLASEKSLILGGSSPKELVSSIPWKLILSKPPVWALIISHFCHNWGTFILLTWMPTYYNQVLKFNLTESGLLCVLPWLTMAIFANIGGWIADTLISKGLSITNVRKIMQTIGFLGPAFFLSQLSNVHSPALAVLCMSCSQGTDAFSQSGLYSNHQDIGPRYAGVLLGLSNTAGVLAGVFGTAATGYILQRGSWDDVFKVSVALYIVGTLVWNLFSTGEKILD</sequence>
<evidence type="ECO:0000256" key="5">
    <source>
        <dbReference type="ARBA" id="ARBA00022946"/>
    </source>
</evidence>
<evidence type="ECO:0000256" key="10">
    <source>
        <dbReference type="SAM" id="Phobius"/>
    </source>
</evidence>
<comment type="subcellular location">
    <subcellularLocation>
        <location evidence="1">Plastid</location>
        <location evidence="1">Chloroplast membrane</location>
        <topology evidence="1">Multi-pass membrane protein</topology>
    </subcellularLocation>
</comment>
<dbReference type="STRING" id="29655.A0A0K9PI12"/>
<evidence type="ECO:0000256" key="4">
    <source>
        <dbReference type="ARBA" id="ARBA00022692"/>
    </source>
</evidence>
<feature type="transmembrane region" description="Helical" evidence="10">
    <location>
        <begin position="301"/>
        <end position="320"/>
    </location>
</feature>
<dbReference type="InterPro" id="IPR011701">
    <property type="entry name" value="MFS"/>
</dbReference>
<reference evidence="13" key="1">
    <citation type="journal article" date="2016" name="Nature">
        <title>The genome of the seagrass Zostera marina reveals angiosperm adaptation to the sea.</title>
        <authorList>
            <person name="Olsen J.L."/>
            <person name="Rouze P."/>
            <person name="Verhelst B."/>
            <person name="Lin Y.-C."/>
            <person name="Bayer T."/>
            <person name="Collen J."/>
            <person name="Dattolo E."/>
            <person name="De Paoli E."/>
            <person name="Dittami S."/>
            <person name="Maumus F."/>
            <person name="Michel G."/>
            <person name="Kersting A."/>
            <person name="Lauritano C."/>
            <person name="Lohaus R."/>
            <person name="Toepel M."/>
            <person name="Tonon T."/>
            <person name="Vanneste K."/>
            <person name="Amirebrahimi M."/>
            <person name="Brakel J."/>
            <person name="Bostroem C."/>
            <person name="Chovatia M."/>
            <person name="Grimwood J."/>
            <person name="Jenkins J.W."/>
            <person name="Jueterbock A."/>
            <person name="Mraz A."/>
            <person name="Stam W.T."/>
            <person name="Tice H."/>
            <person name="Bornberg-Bauer E."/>
            <person name="Green P.J."/>
            <person name="Pearson G.A."/>
            <person name="Procaccini G."/>
            <person name="Duarte C.M."/>
            <person name="Schmutz J."/>
            <person name="Reusch T.B.H."/>
            <person name="Van de Peer Y."/>
        </authorList>
    </citation>
    <scope>NUCLEOTIDE SEQUENCE [LARGE SCALE GENOMIC DNA]</scope>
    <source>
        <strain evidence="13">cv. Finnish</strain>
    </source>
</reference>
<protein>
    <submittedName>
        <fullName evidence="12">Putative anion transporter 4, chloroplastic</fullName>
    </submittedName>
</protein>
<evidence type="ECO:0000256" key="9">
    <source>
        <dbReference type="ARBA" id="ARBA00024362"/>
    </source>
</evidence>